<dbReference type="InterPro" id="IPR001752">
    <property type="entry name" value="Kinesin_motor_dom"/>
</dbReference>
<dbReference type="EMBL" id="OB660255">
    <property type="protein sequence ID" value="CAD7223795.1"/>
    <property type="molecule type" value="Genomic_DNA"/>
</dbReference>
<dbReference type="AlphaFoldDB" id="A0A7R8W2V4"/>
<feature type="compositionally biased region" description="Pro residues" evidence="6">
    <location>
        <begin position="53"/>
        <end position="63"/>
    </location>
</feature>
<dbReference type="OrthoDB" id="6361791at2759"/>
<dbReference type="GO" id="GO:0015630">
    <property type="term" value="C:microtubule cytoskeleton"/>
    <property type="evidence" value="ECO:0007669"/>
    <property type="project" value="UniProtKB-ARBA"/>
</dbReference>
<comment type="similarity">
    <text evidence="5">Belongs to the TRAFAC class myosin-kinesin ATPase superfamily. Kinesin family.</text>
</comment>
<dbReference type="InterPro" id="IPR027417">
    <property type="entry name" value="P-loop_NTPase"/>
</dbReference>
<evidence type="ECO:0000256" key="1">
    <source>
        <dbReference type="ARBA" id="ARBA00004245"/>
    </source>
</evidence>
<comment type="subcellular location">
    <subcellularLocation>
        <location evidence="1">Cytoplasm</location>
        <location evidence="1">Cytoskeleton</location>
    </subcellularLocation>
</comment>
<keyword evidence="3" id="KW-0067">ATP-binding</keyword>
<dbReference type="GO" id="GO:0008017">
    <property type="term" value="F:microtubule binding"/>
    <property type="evidence" value="ECO:0007669"/>
    <property type="project" value="InterPro"/>
</dbReference>
<dbReference type="PANTHER" id="PTHR21608:SF7">
    <property type="entry name" value="KINESIN-LIKE PROTEIN CG14535"/>
    <property type="match status" value="1"/>
</dbReference>
<dbReference type="InterPro" id="IPR027640">
    <property type="entry name" value="Kinesin-like_fam"/>
</dbReference>
<evidence type="ECO:0000313" key="7">
    <source>
        <dbReference type="EMBL" id="CAD7223795.1"/>
    </source>
</evidence>
<protein>
    <submittedName>
        <fullName evidence="7">Uncharacterized protein</fullName>
    </submittedName>
</protein>
<comment type="caution">
    <text evidence="5">Lacks conserved residue(s) required for the propagation of feature annotation.</text>
</comment>
<evidence type="ECO:0000256" key="6">
    <source>
        <dbReference type="SAM" id="MobiDB-lite"/>
    </source>
</evidence>
<evidence type="ECO:0000256" key="3">
    <source>
        <dbReference type="ARBA" id="ARBA00022840"/>
    </source>
</evidence>
<accession>A0A7R8W2V4</accession>
<gene>
    <name evidence="7" type="ORF">CTOB1V02_LOCUS1774</name>
</gene>
<organism evidence="7">
    <name type="scientific">Cyprideis torosa</name>
    <dbReference type="NCBI Taxonomy" id="163714"/>
    <lineage>
        <taxon>Eukaryota</taxon>
        <taxon>Metazoa</taxon>
        <taxon>Ecdysozoa</taxon>
        <taxon>Arthropoda</taxon>
        <taxon>Crustacea</taxon>
        <taxon>Oligostraca</taxon>
        <taxon>Ostracoda</taxon>
        <taxon>Podocopa</taxon>
        <taxon>Podocopida</taxon>
        <taxon>Cytherocopina</taxon>
        <taxon>Cytheroidea</taxon>
        <taxon>Cytherideidae</taxon>
        <taxon>Cyprideis</taxon>
    </lineage>
</organism>
<evidence type="ECO:0000256" key="5">
    <source>
        <dbReference type="PROSITE-ProRule" id="PRU00283"/>
    </source>
</evidence>
<reference evidence="7" key="1">
    <citation type="submission" date="2020-11" db="EMBL/GenBank/DDBJ databases">
        <authorList>
            <person name="Tran Van P."/>
        </authorList>
    </citation>
    <scope>NUCLEOTIDE SEQUENCE</scope>
</reference>
<name>A0A7R8W2V4_9CRUS</name>
<keyword evidence="4" id="KW-0963">Cytoplasm</keyword>
<dbReference type="GO" id="GO:0005524">
    <property type="term" value="F:ATP binding"/>
    <property type="evidence" value="ECO:0007669"/>
    <property type="project" value="UniProtKB-KW"/>
</dbReference>
<sequence>MVFQCGVRQEDPRWNMRYTSTPRQLPRMGSSEPEGAHAVKSTVGRGPRMPNILPTPPSLPLKPIPASLADPGGGPGPPVSYLGSSPQSHKRSHAAAAAFFLRASLRMNLPSPRARRVHPSGHDVLPDPLVVPALFSPAMASPSHGPPLPAVLLRQLGRKEPGIGKVRVLLRIQDSCPSSTILLDRKRKQITLDDPTTSKQKFTPEDRKLGIAAPKMFAFDGLFASGDPNVQEDICSSALSDIIAAVIGGSDGTVLSMGHSNRGDTMIGSPGNMGVMPLAISWLFQCIAEQRTKTGARFSVRVSVVEVGGPNEELRDLLLHYANDADQSPGALLSSGTPSASNDVSRQLLRQSEFRVSSAQKAAYYLDASLAARNPEGSNLLLFTLHVYQYSVVDGGHGRRGPGQAYQVVGVDFISSICEVEVEVLKQQLGTY</sequence>
<dbReference type="PANTHER" id="PTHR21608">
    <property type="entry name" value="KINESIN-LIKE PROTEIN CG14535"/>
    <property type="match status" value="1"/>
</dbReference>
<dbReference type="InterPro" id="IPR036961">
    <property type="entry name" value="Kinesin_motor_dom_sf"/>
</dbReference>
<keyword evidence="2" id="KW-0547">Nucleotide-binding</keyword>
<evidence type="ECO:0000256" key="4">
    <source>
        <dbReference type="ARBA" id="ARBA00023212"/>
    </source>
</evidence>
<keyword evidence="4" id="KW-0206">Cytoskeleton</keyword>
<dbReference type="PROSITE" id="PS50067">
    <property type="entry name" value="KINESIN_MOTOR_2"/>
    <property type="match status" value="1"/>
</dbReference>
<proteinExistence type="inferred from homology"/>
<evidence type="ECO:0000256" key="2">
    <source>
        <dbReference type="ARBA" id="ARBA00022741"/>
    </source>
</evidence>
<dbReference type="GO" id="GO:0003777">
    <property type="term" value="F:microtubule motor activity"/>
    <property type="evidence" value="ECO:0007669"/>
    <property type="project" value="InterPro"/>
</dbReference>
<dbReference type="Gene3D" id="3.40.850.10">
    <property type="entry name" value="Kinesin motor domain"/>
    <property type="match status" value="1"/>
</dbReference>
<feature type="region of interest" description="Disordered" evidence="6">
    <location>
        <begin position="19"/>
        <end position="88"/>
    </location>
</feature>
<dbReference type="SUPFAM" id="SSF52540">
    <property type="entry name" value="P-loop containing nucleoside triphosphate hydrolases"/>
    <property type="match status" value="1"/>
</dbReference>
<dbReference type="SMART" id="SM00129">
    <property type="entry name" value="KISc"/>
    <property type="match status" value="1"/>
</dbReference>
<dbReference type="Pfam" id="PF00225">
    <property type="entry name" value="Kinesin"/>
    <property type="match status" value="1"/>
</dbReference>
<dbReference type="GO" id="GO:0007018">
    <property type="term" value="P:microtubule-based movement"/>
    <property type="evidence" value="ECO:0007669"/>
    <property type="project" value="InterPro"/>
</dbReference>